<protein>
    <submittedName>
        <fullName evidence="1">Uncharacterized protein</fullName>
    </submittedName>
</protein>
<dbReference type="OrthoDB" id="5470789at2"/>
<evidence type="ECO:0000313" key="1">
    <source>
        <dbReference type="EMBL" id="SMC82049.1"/>
    </source>
</evidence>
<proteinExistence type="predicted"/>
<keyword evidence="2" id="KW-1185">Reference proteome</keyword>
<sequence length="177" mass="20151">MLDIAVSYNKYKFLGDEFLTWVWYVVENEINIKPMLAMECNTVSLKLGNTIVLENSLGDESSEKITIKGDDAGLEEGTTALRKGAVVTEMNLIFTVDENEWRFSIKGESMNITGLKTPATGNIESQDDIEGAVLEKIELYTIPLQAIDTLFEYFIKKRVSDRWRDIEIPAMREWISL</sequence>
<dbReference type="EMBL" id="FWXY01000011">
    <property type="protein sequence ID" value="SMC82049.1"/>
    <property type="molecule type" value="Genomic_DNA"/>
</dbReference>
<organism evidence="1 2">
    <name type="scientific">Desulfocicer vacuolatum DSM 3385</name>
    <dbReference type="NCBI Taxonomy" id="1121400"/>
    <lineage>
        <taxon>Bacteria</taxon>
        <taxon>Pseudomonadati</taxon>
        <taxon>Thermodesulfobacteriota</taxon>
        <taxon>Desulfobacteria</taxon>
        <taxon>Desulfobacterales</taxon>
        <taxon>Desulfobacteraceae</taxon>
        <taxon>Desulfocicer</taxon>
    </lineage>
</organism>
<name>A0A1W2CA67_9BACT</name>
<gene>
    <name evidence="1" type="ORF">SAMN02746065_11128</name>
</gene>
<dbReference type="Proteomes" id="UP000192418">
    <property type="component" value="Unassembled WGS sequence"/>
</dbReference>
<dbReference type="STRING" id="1121400.SAMN02746065_11128"/>
<accession>A0A1W2CA67</accession>
<evidence type="ECO:0000313" key="2">
    <source>
        <dbReference type="Proteomes" id="UP000192418"/>
    </source>
</evidence>
<dbReference type="RefSeq" id="WP_084069442.1">
    <property type="nucleotide sequence ID" value="NZ_FWXY01000011.1"/>
</dbReference>
<reference evidence="1 2" key="1">
    <citation type="submission" date="2017-04" db="EMBL/GenBank/DDBJ databases">
        <authorList>
            <person name="Afonso C.L."/>
            <person name="Miller P.J."/>
            <person name="Scott M.A."/>
            <person name="Spackman E."/>
            <person name="Goraichik I."/>
            <person name="Dimitrov K.M."/>
            <person name="Suarez D.L."/>
            <person name="Swayne D.E."/>
        </authorList>
    </citation>
    <scope>NUCLEOTIDE SEQUENCE [LARGE SCALE GENOMIC DNA]</scope>
    <source>
        <strain evidence="1 2">DSM 3385</strain>
    </source>
</reference>
<dbReference type="AlphaFoldDB" id="A0A1W2CA67"/>